<gene>
    <name evidence="3" type="ORF">B9479_005809</name>
</gene>
<dbReference type="Proteomes" id="UP000322245">
    <property type="component" value="Unassembled WGS sequence"/>
</dbReference>
<evidence type="ECO:0000313" key="4">
    <source>
        <dbReference type="Proteomes" id="UP000322245"/>
    </source>
</evidence>
<feature type="transmembrane region" description="Helical" evidence="2">
    <location>
        <begin position="207"/>
        <end position="230"/>
    </location>
</feature>
<evidence type="ECO:0000313" key="3">
    <source>
        <dbReference type="EMBL" id="TYJ53540.1"/>
    </source>
</evidence>
<comment type="caution">
    <text evidence="3">The sequence shown here is derived from an EMBL/GenBank/DDBJ whole genome shotgun (WGS) entry which is preliminary data.</text>
</comment>
<evidence type="ECO:0000256" key="1">
    <source>
        <dbReference type="SAM" id="MobiDB-lite"/>
    </source>
</evidence>
<name>A0A5D3ATZ1_9TREE</name>
<dbReference type="EMBL" id="NIDF01000085">
    <property type="protein sequence ID" value="TYJ53540.1"/>
    <property type="molecule type" value="Genomic_DNA"/>
</dbReference>
<evidence type="ECO:0000256" key="2">
    <source>
        <dbReference type="SAM" id="Phobius"/>
    </source>
</evidence>
<proteinExistence type="predicted"/>
<protein>
    <submittedName>
        <fullName evidence="3">Uncharacterized protein</fullName>
    </submittedName>
</protein>
<accession>A0A5D3ATZ1</accession>
<keyword evidence="4" id="KW-1185">Reference proteome</keyword>
<feature type="compositionally biased region" description="Low complexity" evidence="1">
    <location>
        <begin position="72"/>
        <end position="95"/>
    </location>
</feature>
<organism evidence="3 4">
    <name type="scientific">Cryptococcus floricola</name>
    <dbReference type="NCBI Taxonomy" id="2591691"/>
    <lineage>
        <taxon>Eukaryota</taxon>
        <taxon>Fungi</taxon>
        <taxon>Dikarya</taxon>
        <taxon>Basidiomycota</taxon>
        <taxon>Agaricomycotina</taxon>
        <taxon>Tremellomycetes</taxon>
        <taxon>Tremellales</taxon>
        <taxon>Cryptococcaceae</taxon>
        <taxon>Cryptococcus</taxon>
    </lineage>
</organism>
<reference evidence="3 4" key="1">
    <citation type="submission" date="2017-05" db="EMBL/GenBank/DDBJ databases">
        <title>The Genome Sequence of Tsuchiyaea wingfieldii DSM 27421.</title>
        <authorList>
            <person name="Cuomo C."/>
            <person name="Passer A."/>
            <person name="Billmyre B."/>
            <person name="Heitman J."/>
        </authorList>
    </citation>
    <scope>NUCLEOTIDE SEQUENCE [LARGE SCALE GENOMIC DNA]</scope>
    <source>
        <strain evidence="3 4">DSM 27421</strain>
    </source>
</reference>
<feature type="transmembrane region" description="Helical" evidence="2">
    <location>
        <begin position="170"/>
        <end position="195"/>
    </location>
</feature>
<keyword evidence="2" id="KW-0812">Transmembrane</keyword>
<keyword evidence="2" id="KW-1133">Transmembrane helix</keyword>
<keyword evidence="2" id="KW-0472">Membrane</keyword>
<feature type="region of interest" description="Disordered" evidence="1">
    <location>
        <begin position="1"/>
        <end position="21"/>
    </location>
</feature>
<sequence length="235" mass="26222">MFNHETDPVEATRPPPSPPNLAYLRAYSSPSHFNTSDFYTTQAPSYFDLDACHTTQPSTLTRASSPEIYRHTPSSVTSPGSTTSSLSPTSTSGSSIYASSTQSLLISRNKRQDDVEANWDEVKDMVGEDEKRAPSNRKVDVWSPWVTCAIQVLLSIMMVVFYTFPPNTKIRMWILFSNAVISIIAMIFNLITLDLRRVWKSKKVGPLDAFIFFAVVCNALTLSFMLVGMFRGKVG</sequence>
<feature type="region of interest" description="Disordered" evidence="1">
    <location>
        <begin position="58"/>
        <end position="95"/>
    </location>
</feature>
<feature type="transmembrane region" description="Helical" evidence="2">
    <location>
        <begin position="141"/>
        <end position="164"/>
    </location>
</feature>
<dbReference type="AlphaFoldDB" id="A0A5D3ATZ1"/>